<dbReference type="OrthoDB" id="9802066at2"/>
<keyword evidence="1" id="KW-0597">Phosphoprotein</keyword>
<dbReference type="CDD" id="cd00077">
    <property type="entry name" value="HDc"/>
    <property type="match status" value="1"/>
</dbReference>
<gene>
    <name evidence="5" type="ORF">E4680_10385</name>
</gene>
<dbReference type="PANTHER" id="PTHR45228:SF8">
    <property type="entry name" value="TWO-COMPONENT RESPONSE REGULATOR-RELATED"/>
    <property type="match status" value="1"/>
</dbReference>
<dbReference type="CDD" id="cd17569">
    <property type="entry name" value="REC_HupR-like"/>
    <property type="match status" value="1"/>
</dbReference>
<dbReference type="GO" id="GO:0008081">
    <property type="term" value="F:phosphoric diester hydrolase activity"/>
    <property type="evidence" value="ECO:0007669"/>
    <property type="project" value="UniProtKB-ARBA"/>
</dbReference>
<evidence type="ECO:0000256" key="1">
    <source>
        <dbReference type="PROSITE-ProRule" id="PRU00169"/>
    </source>
</evidence>
<evidence type="ECO:0000259" key="3">
    <source>
        <dbReference type="PROSITE" id="PS50110"/>
    </source>
</evidence>
<feature type="domain" description="Response regulatory" evidence="3">
    <location>
        <begin position="17"/>
        <end position="132"/>
    </location>
</feature>
<evidence type="ECO:0000259" key="4">
    <source>
        <dbReference type="PROSITE" id="PS51832"/>
    </source>
</evidence>
<dbReference type="Gene3D" id="3.40.50.2300">
    <property type="match status" value="1"/>
</dbReference>
<dbReference type="GO" id="GO:0000160">
    <property type="term" value="P:phosphorelay signal transduction system"/>
    <property type="evidence" value="ECO:0007669"/>
    <property type="project" value="InterPro"/>
</dbReference>
<protein>
    <submittedName>
        <fullName evidence="5">Response regulator</fullName>
    </submittedName>
</protein>
<dbReference type="Pfam" id="PF13487">
    <property type="entry name" value="HD_5"/>
    <property type="match status" value="1"/>
</dbReference>
<dbReference type="SMART" id="SM00448">
    <property type="entry name" value="REC"/>
    <property type="match status" value="1"/>
</dbReference>
<name>A0A4Z0F8E9_9GAMM</name>
<dbReference type="InterPro" id="IPR011006">
    <property type="entry name" value="CheY-like_superfamily"/>
</dbReference>
<reference evidence="5 6" key="1">
    <citation type="journal article" date="2019" name="ISME J.">
        <title>Candidatus Macondimonas diazotrophica, a novel gammaproteobacterial genus dominating crude-oil-contaminated coastal sediments.</title>
        <authorList>
            <person name="Karthikeyan S."/>
            <person name="Konstantinidis K."/>
        </authorList>
    </citation>
    <scope>NUCLEOTIDE SEQUENCE [LARGE SCALE GENOMIC DNA]</scope>
    <source>
        <strain evidence="5 6">KTK01</strain>
    </source>
</reference>
<dbReference type="PROSITE" id="PS51832">
    <property type="entry name" value="HD_GYP"/>
    <property type="match status" value="1"/>
</dbReference>
<dbReference type="PROSITE" id="PS50110">
    <property type="entry name" value="RESPONSE_REGULATORY"/>
    <property type="match status" value="1"/>
</dbReference>
<feature type="coiled-coil region" evidence="2">
    <location>
        <begin position="134"/>
        <end position="190"/>
    </location>
</feature>
<dbReference type="SUPFAM" id="SSF109604">
    <property type="entry name" value="HD-domain/PDEase-like"/>
    <property type="match status" value="1"/>
</dbReference>
<dbReference type="EMBL" id="SRIO01000014">
    <property type="protein sequence ID" value="TFZ81867.1"/>
    <property type="molecule type" value="Genomic_DNA"/>
</dbReference>
<evidence type="ECO:0000313" key="5">
    <source>
        <dbReference type="EMBL" id="TFZ81867.1"/>
    </source>
</evidence>
<proteinExistence type="predicted"/>
<dbReference type="Proteomes" id="UP000297890">
    <property type="component" value="Unassembled WGS sequence"/>
</dbReference>
<keyword evidence="2" id="KW-0175">Coiled coil</keyword>
<dbReference type="Pfam" id="PF00072">
    <property type="entry name" value="Response_reg"/>
    <property type="match status" value="1"/>
</dbReference>
<dbReference type="InterPro" id="IPR052020">
    <property type="entry name" value="Cyclic_di-GMP/3'3'-cGAMP_PDE"/>
</dbReference>
<dbReference type="PANTHER" id="PTHR45228">
    <property type="entry name" value="CYCLIC DI-GMP PHOSPHODIESTERASE TM_0186-RELATED"/>
    <property type="match status" value="1"/>
</dbReference>
<sequence length="442" mass="49912">MQNPPERPDAPASMPWTLLFVDDEQNILSALNRLFRKAGHRILTATSGARGLEILEQEPVDLVISDMRMPEMDGAAFLEQVYRRWPDVTRLLLTGYSDIESTIAAVNKGQIYRYLQKPWEEHDLQLTVHHALEAKRLARERQKLEALIRKQNLELKELNQSLEAKVAARTQDLQRAAERLQEAHDTLKKSYTATVEVFANLIEMRKTGIATDARRVASQAHALALRLGMSEREAQHVLFAGLLHDIGKIGLPDHLIDKPYNALTAPERAQVAQHPALSETLLMAIAPLQDAARIIRAHRERPDGKGYPDGLQGDQIPPGARILGVVNDYYELQLGLIAPERYTASQAQQFLRENRQRRYAGPVVDAFLEWLETTADQTATATEQCVRVTALRPGMVLTRDVYTRGKLLLLATGHTLDEPIIAKLSAMENRGEEWRFYVRMPP</sequence>
<dbReference type="InterPro" id="IPR037522">
    <property type="entry name" value="HD_GYP_dom"/>
</dbReference>
<comment type="caution">
    <text evidence="5">The sequence shown here is derived from an EMBL/GenBank/DDBJ whole genome shotgun (WGS) entry which is preliminary data.</text>
</comment>
<dbReference type="AlphaFoldDB" id="A0A4Z0F8E9"/>
<accession>A0A4Z0F8E9</accession>
<keyword evidence="6" id="KW-1185">Reference proteome</keyword>
<dbReference type="Gene3D" id="1.10.3210.10">
    <property type="entry name" value="Hypothetical protein af1432"/>
    <property type="match status" value="1"/>
</dbReference>
<dbReference type="InterPro" id="IPR001789">
    <property type="entry name" value="Sig_transdc_resp-reg_receiver"/>
</dbReference>
<evidence type="ECO:0000256" key="2">
    <source>
        <dbReference type="SAM" id="Coils"/>
    </source>
</evidence>
<feature type="modified residue" description="4-aspartylphosphate" evidence="1">
    <location>
        <position position="66"/>
    </location>
</feature>
<feature type="domain" description="HD-GYP" evidence="4">
    <location>
        <begin position="187"/>
        <end position="383"/>
    </location>
</feature>
<dbReference type="SUPFAM" id="SSF52172">
    <property type="entry name" value="CheY-like"/>
    <property type="match status" value="1"/>
</dbReference>
<dbReference type="InterPro" id="IPR003607">
    <property type="entry name" value="HD/PDEase_dom"/>
</dbReference>
<dbReference type="RefSeq" id="WP_135282345.1">
    <property type="nucleotide sequence ID" value="NZ_SRIO01000014.1"/>
</dbReference>
<organism evidence="5 6">
    <name type="scientific">Candidatus Macondimonas diazotrophica</name>
    <dbReference type="NCBI Taxonomy" id="2305248"/>
    <lineage>
        <taxon>Bacteria</taxon>
        <taxon>Pseudomonadati</taxon>
        <taxon>Pseudomonadota</taxon>
        <taxon>Gammaproteobacteria</taxon>
        <taxon>Chromatiales</taxon>
        <taxon>Ectothiorhodospiraceae</taxon>
        <taxon>Candidatus Macondimonas</taxon>
    </lineage>
</organism>
<evidence type="ECO:0000313" key="6">
    <source>
        <dbReference type="Proteomes" id="UP000297890"/>
    </source>
</evidence>